<keyword evidence="2" id="KW-0479">Metal-binding</keyword>
<evidence type="ECO:0000313" key="7">
    <source>
        <dbReference type="EMBL" id="CAH3113101.1"/>
    </source>
</evidence>
<keyword evidence="1" id="KW-0004">4Fe-4S</keyword>
<dbReference type="InterPro" id="IPR019591">
    <property type="entry name" value="Mrp/NBP35_ATP-bd"/>
</dbReference>
<dbReference type="GO" id="GO:0005829">
    <property type="term" value="C:cytosol"/>
    <property type="evidence" value="ECO:0007669"/>
    <property type="project" value="TreeGrafter"/>
</dbReference>
<dbReference type="InterPro" id="IPR027417">
    <property type="entry name" value="P-loop_NTPase"/>
</dbReference>
<evidence type="ECO:0008006" key="9">
    <source>
        <dbReference type="Google" id="ProtNLM"/>
    </source>
</evidence>
<dbReference type="AlphaFoldDB" id="A0AAU9WDC9"/>
<dbReference type="Gene3D" id="3.40.50.300">
    <property type="entry name" value="P-loop containing nucleotide triphosphate hydrolases"/>
    <property type="match status" value="1"/>
</dbReference>
<evidence type="ECO:0000256" key="3">
    <source>
        <dbReference type="ARBA" id="ARBA00022741"/>
    </source>
</evidence>
<evidence type="ECO:0000256" key="6">
    <source>
        <dbReference type="ARBA" id="ARBA00023014"/>
    </source>
</evidence>
<dbReference type="GO" id="GO:0016226">
    <property type="term" value="P:iron-sulfur cluster assembly"/>
    <property type="evidence" value="ECO:0007669"/>
    <property type="project" value="InterPro"/>
</dbReference>
<keyword evidence="6" id="KW-0411">Iron-sulfur</keyword>
<keyword evidence="3" id="KW-0547">Nucleotide-binding</keyword>
<dbReference type="GO" id="GO:0046872">
    <property type="term" value="F:metal ion binding"/>
    <property type="evidence" value="ECO:0007669"/>
    <property type="project" value="UniProtKB-KW"/>
</dbReference>
<dbReference type="PANTHER" id="PTHR23264">
    <property type="entry name" value="NUCLEOTIDE-BINDING PROTEIN NBP35 YEAST -RELATED"/>
    <property type="match status" value="1"/>
</dbReference>
<dbReference type="PANTHER" id="PTHR23264:SF21">
    <property type="entry name" value="NUCLEOTIDE BINDING PROTEIN 1-LIKE PROTEIN"/>
    <property type="match status" value="1"/>
</dbReference>
<name>A0AAU9WDC9_9CNID</name>
<comment type="caution">
    <text evidence="7">The sequence shown here is derived from an EMBL/GenBank/DDBJ whole genome shotgun (WGS) entry which is preliminary data.</text>
</comment>
<dbReference type="Pfam" id="PF10609">
    <property type="entry name" value="ParA"/>
    <property type="match status" value="1"/>
</dbReference>
<organism evidence="7 8">
    <name type="scientific">Pocillopora meandrina</name>
    <dbReference type="NCBI Taxonomy" id="46732"/>
    <lineage>
        <taxon>Eukaryota</taxon>
        <taxon>Metazoa</taxon>
        <taxon>Cnidaria</taxon>
        <taxon>Anthozoa</taxon>
        <taxon>Hexacorallia</taxon>
        <taxon>Scleractinia</taxon>
        <taxon>Astrocoeniina</taxon>
        <taxon>Pocilloporidae</taxon>
        <taxon>Pocillopora</taxon>
    </lineage>
</organism>
<dbReference type="InterPro" id="IPR033756">
    <property type="entry name" value="YlxH/NBP35"/>
</dbReference>
<dbReference type="GO" id="GO:0051539">
    <property type="term" value="F:4 iron, 4 sulfur cluster binding"/>
    <property type="evidence" value="ECO:0007669"/>
    <property type="project" value="UniProtKB-KW"/>
</dbReference>
<accession>A0AAU9WDC9</accession>
<dbReference type="HAMAP" id="MF_02040">
    <property type="entry name" value="Mrp_NBP35"/>
    <property type="match status" value="1"/>
</dbReference>
<keyword evidence="8" id="KW-1185">Reference proteome</keyword>
<dbReference type="FunFam" id="3.40.50.300:FF:001119">
    <property type="entry name" value="Iron-sulfur cluster carrier protein"/>
    <property type="match status" value="1"/>
</dbReference>
<proteinExistence type="inferred from homology"/>
<sequence>MEADGDKATAIGCPSQTSLAGKAAVCQGCPGQYLCSQQGVLDPDQEMIDLRMNAVKHKILILSGKGGVGKSSVASNLSMALANMGQKVGLVDLDICGPSVPKLMAVEGQQVINSPYGWTPLKSPHFGVKVMSVGSLLQKTDNAIIWRGPRKTGLIKQFMKDTFWGRLDFLIFDTPPGTSDEHLTVVKALKNVNPDGAVVVTTPQEVALATIRKELNFCRKMDLTVLGIVENMSGFVCPYCQECSNLFSSGGAERLASENGLRLLAKIPLDQNLCVCCEQGSNIFESFPESPAGTALQSLAAKLIRKMKPE</sequence>
<keyword evidence="4" id="KW-0067">ATP-binding</keyword>
<reference evidence="7 8" key="1">
    <citation type="submission" date="2022-05" db="EMBL/GenBank/DDBJ databases">
        <authorList>
            <consortium name="Genoscope - CEA"/>
            <person name="William W."/>
        </authorList>
    </citation>
    <scope>NUCLEOTIDE SEQUENCE [LARGE SCALE GENOMIC DNA]</scope>
</reference>
<dbReference type="CDD" id="cd02037">
    <property type="entry name" value="Mrp_NBP35"/>
    <property type="match status" value="1"/>
</dbReference>
<keyword evidence="5" id="KW-0408">Iron</keyword>
<evidence type="ECO:0000256" key="4">
    <source>
        <dbReference type="ARBA" id="ARBA00022840"/>
    </source>
</evidence>
<evidence type="ECO:0000256" key="5">
    <source>
        <dbReference type="ARBA" id="ARBA00023004"/>
    </source>
</evidence>
<dbReference type="EMBL" id="CALNXJ010000013">
    <property type="protein sequence ID" value="CAH3113101.1"/>
    <property type="molecule type" value="Genomic_DNA"/>
</dbReference>
<evidence type="ECO:0000256" key="2">
    <source>
        <dbReference type="ARBA" id="ARBA00022723"/>
    </source>
</evidence>
<dbReference type="GO" id="GO:0140663">
    <property type="term" value="F:ATP-dependent FeS chaperone activity"/>
    <property type="evidence" value="ECO:0007669"/>
    <property type="project" value="InterPro"/>
</dbReference>
<evidence type="ECO:0000313" key="8">
    <source>
        <dbReference type="Proteomes" id="UP001159428"/>
    </source>
</evidence>
<dbReference type="SUPFAM" id="SSF52540">
    <property type="entry name" value="P-loop containing nucleoside triphosphate hydrolases"/>
    <property type="match status" value="1"/>
</dbReference>
<gene>
    <name evidence="7" type="ORF">PMEA_00004792</name>
</gene>
<protein>
    <recommendedName>
        <fullName evidence="9">Cytosolic Fe-S cluster assembly factor NUBP1 homolog</fullName>
    </recommendedName>
</protein>
<dbReference type="GO" id="GO:0005524">
    <property type="term" value="F:ATP binding"/>
    <property type="evidence" value="ECO:0007669"/>
    <property type="project" value="UniProtKB-KW"/>
</dbReference>
<dbReference type="Proteomes" id="UP001159428">
    <property type="component" value="Unassembled WGS sequence"/>
</dbReference>
<evidence type="ECO:0000256" key="1">
    <source>
        <dbReference type="ARBA" id="ARBA00022485"/>
    </source>
</evidence>